<dbReference type="SUPFAM" id="SSF111369">
    <property type="entry name" value="HlyD-like secretion proteins"/>
    <property type="match status" value="1"/>
</dbReference>
<feature type="compositionally biased region" description="Basic and acidic residues" evidence="2">
    <location>
        <begin position="99"/>
        <end position="120"/>
    </location>
</feature>
<feature type="compositionally biased region" description="Basic and acidic residues" evidence="2">
    <location>
        <begin position="144"/>
        <end position="154"/>
    </location>
</feature>
<name>A0A956NFL8_UNCEI</name>
<accession>A0A956NFL8</accession>
<feature type="compositionally biased region" description="Acidic residues" evidence="2">
    <location>
        <begin position="127"/>
        <end position="143"/>
    </location>
</feature>
<dbReference type="InterPro" id="IPR058625">
    <property type="entry name" value="MdtA-like_BSH"/>
</dbReference>
<dbReference type="GO" id="GO:1990281">
    <property type="term" value="C:efflux pump complex"/>
    <property type="evidence" value="ECO:0007669"/>
    <property type="project" value="TreeGrafter"/>
</dbReference>
<evidence type="ECO:0000259" key="3">
    <source>
        <dbReference type="Pfam" id="PF25917"/>
    </source>
</evidence>
<dbReference type="Gene3D" id="2.40.420.20">
    <property type="match status" value="1"/>
</dbReference>
<feature type="domain" description="CusB-like beta-barrel" evidence="4">
    <location>
        <begin position="356"/>
        <end position="428"/>
    </location>
</feature>
<dbReference type="Gene3D" id="2.40.30.170">
    <property type="match status" value="1"/>
</dbReference>
<reference evidence="5" key="1">
    <citation type="submission" date="2020-04" db="EMBL/GenBank/DDBJ databases">
        <authorList>
            <person name="Zhang T."/>
        </authorList>
    </citation>
    <scope>NUCLEOTIDE SEQUENCE</scope>
    <source>
        <strain evidence="5">HKST-UBA02</strain>
    </source>
</reference>
<evidence type="ECO:0000256" key="1">
    <source>
        <dbReference type="ARBA" id="ARBA00009477"/>
    </source>
</evidence>
<dbReference type="Gene3D" id="1.10.287.470">
    <property type="entry name" value="Helix hairpin bin"/>
    <property type="match status" value="1"/>
</dbReference>
<comment type="caution">
    <text evidence="5">The sequence shown here is derived from an EMBL/GenBank/DDBJ whole genome shotgun (WGS) entry which is preliminary data.</text>
</comment>
<dbReference type="InterPro" id="IPR058792">
    <property type="entry name" value="Beta-barrel_RND_2"/>
</dbReference>
<dbReference type="PANTHER" id="PTHR30469:SF15">
    <property type="entry name" value="HLYD FAMILY OF SECRETION PROTEINS"/>
    <property type="match status" value="1"/>
</dbReference>
<dbReference type="PANTHER" id="PTHR30469">
    <property type="entry name" value="MULTIDRUG RESISTANCE PROTEIN MDTA"/>
    <property type="match status" value="1"/>
</dbReference>
<evidence type="ECO:0000313" key="5">
    <source>
        <dbReference type="EMBL" id="MCA9758507.1"/>
    </source>
</evidence>
<organism evidence="5 6">
    <name type="scientific">Eiseniibacteriota bacterium</name>
    <dbReference type="NCBI Taxonomy" id="2212470"/>
    <lineage>
        <taxon>Bacteria</taxon>
        <taxon>Candidatus Eiseniibacteriota</taxon>
    </lineage>
</organism>
<proteinExistence type="inferred from homology"/>
<evidence type="ECO:0000313" key="6">
    <source>
        <dbReference type="Proteomes" id="UP000739538"/>
    </source>
</evidence>
<comment type="similarity">
    <text evidence="1">Belongs to the membrane fusion protein (MFP) (TC 8.A.1) family.</text>
</comment>
<dbReference type="InterPro" id="IPR006143">
    <property type="entry name" value="RND_pump_MFP"/>
</dbReference>
<gene>
    <name evidence="5" type="ORF">KDA27_22110</name>
</gene>
<dbReference type="Pfam" id="PF25917">
    <property type="entry name" value="BSH_RND"/>
    <property type="match status" value="1"/>
</dbReference>
<dbReference type="GO" id="GO:0015562">
    <property type="term" value="F:efflux transmembrane transporter activity"/>
    <property type="evidence" value="ECO:0007669"/>
    <property type="project" value="TreeGrafter"/>
</dbReference>
<evidence type="ECO:0000256" key="2">
    <source>
        <dbReference type="SAM" id="MobiDB-lite"/>
    </source>
</evidence>
<dbReference type="EMBL" id="JAGQHS010000180">
    <property type="protein sequence ID" value="MCA9758507.1"/>
    <property type="molecule type" value="Genomic_DNA"/>
</dbReference>
<dbReference type="Gene3D" id="2.40.50.100">
    <property type="match status" value="1"/>
</dbReference>
<dbReference type="Proteomes" id="UP000739538">
    <property type="component" value="Unassembled WGS sequence"/>
</dbReference>
<feature type="region of interest" description="Disordered" evidence="2">
    <location>
        <begin position="1"/>
        <end position="21"/>
    </location>
</feature>
<dbReference type="Pfam" id="PF25954">
    <property type="entry name" value="Beta-barrel_RND_2"/>
    <property type="match status" value="1"/>
</dbReference>
<dbReference type="NCBIfam" id="TIGR01730">
    <property type="entry name" value="RND_mfp"/>
    <property type="match status" value="1"/>
</dbReference>
<reference evidence="5" key="2">
    <citation type="journal article" date="2021" name="Microbiome">
        <title>Successional dynamics and alternative stable states in a saline activated sludge microbial community over 9 years.</title>
        <authorList>
            <person name="Wang Y."/>
            <person name="Ye J."/>
            <person name="Ju F."/>
            <person name="Liu L."/>
            <person name="Boyd J.A."/>
            <person name="Deng Y."/>
            <person name="Parks D.H."/>
            <person name="Jiang X."/>
            <person name="Yin X."/>
            <person name="Woodcroft B.J."/>
            <person name="Tyson G.W."/>
            <person name="Hugenholtz P."/>
            <person name="Polz M.F."/>
            <person name="Zhang T."/>
        </authorList>
    </citation>
    <scope>NUCLEOTIDE SEQUENCE</scope>
    <source>
        <strain evidence="5">HKST-UBA02</strain>
    </source>
</reference>
<protein>
    <submittedName>
        <fullName evidence="5">Efflux RND transporter periplasmic adaptor subunit</fullName>
    </submittedName>
</protein>
<feature type="region of interest" description="Disordered" evidence="2">
    <location>
        <begin position="78"/>
        <end position="155"/>
    </location>
</feature>
<sequence length="523" mass="56240">MVTLSLPPSADDSETPILPGMVRADRSSDDWATFRIPEPHRVGRRPSLATATRTLATLAFIAAVVIGSFGVGGCSGGGGADGAGSDSTAVTSGAGNGSDDAKGGNDSKAEESKSDKDDSGKAGSGGSDDDSSNDESGDGSDDGANDRKAREKTTSVDATACVKGDLIVPVVAEGRIRARREAEIRAEIGGRLDRVFVEEGQSVKRGQLLARIDGREYQVAIDEARSRYLKALGQIVIEEEKVDDTTPQATIEEQLEKLWSEERVGRISRDERTAKQREIEVEALKEGSFRRDLVEARTGLSAAKADEERARLNLERTEIRAPFSGVVTGLTWVSGQRVSAGEALCSIVDNVEVEAEVGVLESDLRGLEVGDRALLIVPALAETLDAKVDVISPRIDSTTRTCEVLIRYTSEDGRVRPGMFVRASIAGQTLKDRLLVPREAILTRDGRPLLFRVDGDRSRWVYVTLGEQNDYVVEIKSVLQGGPLNPGTKVVVSDHLTLTDEAKIKIRKTRPISDPWSRSGTES</sequence>
<dbReference type="AlphaFoldDB" id="A0A956NFL8"/>
<feature type="domain" description="Multidrug resistance protein MdtA-like barrel-sandwich hybrid" evidence="3">
    <location>
        <begin position="180"/>
        <end position="349"/>
    </location>
</feature>
<evidence type="ECO:0000259" key="4">
    <source>
        <dbReference type="Pfam" id="PF25954"/>
    </source>
</evidence>